<dbReference type="Proteomes" id="UP000630594">
    <property type="component" value="Unassembled WGS sequence"/>
</dbReference>
<keyword evidence="4" id="KW-1185">Reference proteome</keyword>
<keyword evidence="2" id="KW-0812">Transmembrane</keyword>
<feature type="transmembrane region" description="Helical" evidence="2">
    <location>
        <begin position="133"/>
        <end position="154"/>
    </location>
</feature>
<feature type="transmembrane region" description="Helical" evidence="2">
    <location>
        <begin position="32"/>
        <end position="59"/>
    </location>
</feature>
<comment type="caution">
    <text evidence="3">The sequence shown here is derived from an EMBL/GenBank/DDBJ whole genome shotgun (WGS) entry which is preliminary data.</text>
</comment>
<reference evidence="4" key="1">
    <citation type="journal article" date="2019" name="Int. J. Syst. Evol. Microbiol.">
        <title>The Global Catalogue of Microorganisms (GCM) 10K type strain sequencing project: providing services to taxonomists for standard genome sequencing and annotation.</title>
        <authorList>
            <consortium name="The Broad Institute Genomics Platform"/>
            <consortium name="The Broad Institute Genome Sequencing Center for Infectious Disease"/>
            <person name="Wu L."/>
            <person name="Ma J."/>
        </authorList>
    </citation>
    <scope>NUCLEOTIDE SEQUENCE [LARGE SCALE GENOMIC DNA]</scope>
    <source>
        <strain evidence="4">CCM 7403</strain>
    </source>
</reference>
<feature type="transmembrane region" description="Helical" evidence="2">
    <location>
        <begin position="350"/>
        <end position="366"/>
    </location>
</feature>
<dbReference type="EMBL" id="BMCK01000002">
    <property type="protein sequence ID" value="GGD18296.1"/>
    <property type="molecule type" value="Genomic_DNA"/>
</dbReference>
<evidence type="ECO:0000313" key="4">
    <source>
        <dbReference type="Proteomes" id="UP000630594"/>
    </source>
</evidence>
<accession>A0ABQ1Q9I4</accession>
<evidence type="ECO:0008006" key="5">
    <source>
        <dbReference type="Google" id="ProtNLM"/>
    </source>
</evidence>
<protein>
    <recommendedName>
        <fullName evidence="5">Glycosyltransferase RgtA/B/C/D-like domain-containing protein</fullName>
    </recommendedName>
</protein>
<name>A0ABQ1Q9I4_9ACTN</name>
<feature type="region of interest" description="Disordered" evidence="1">
    <location>
        <begin position="1"/>
        <end position="24"/>
    </location>
</feature>
<dbReference type="RefSeq" id="WP_188421431.1">
    <property type="nucleotide sequence ID" value="NZ_BMCK01000002.1"/>
</dbReference>
<feature type="transmembrane region" description="Helical" evidence="2">
    <location>
        <begin position="418"/>
        <end position="438"/>
    </location>
</feature>
<evidence type="ECO:0000256" key="1">
    <source>
        <dbReference type="SAM" id="MobiDB-lite"/>
    </source>
</evidence>
<feature type="transmembrane region" description="Helical" evidence="2">
    <location>
        <begin position="378"/>
        <end position="397"/>
    </location>
</feature>
<gene>
    <name evidence="3" type="ORF">GCM10007231_16730</name>
</gene>
<feature type="transmembrane region" description="Helical" evidence="2">
    <location>
        <begin position="309"/>
        <end position="330"/>
    </location>
</feature>
<feature type="transmembrane region" description="Helical" evidence="2">
    <location>
        <begin position="261"/>
        <end position="282"/>
    </location>
</feature>
<sequence length="705" mass="75376">MSAEVSAPPRRTSSVADPAPSRPARLPEPPTLLLGAAVVALVGCLTILFWGALTIGVTYDEPYHVMRLQHWFDHGWYLLNDDLADGRAGEWVDDSFVYGPVATLLLHLANVVLGNESWGTVGTGADSYAVRHLGVATMACVGVLATATLGRVLLRSWRWGVVCAAALVVVPLWTGMAMVNVKDTPVAVGYTLVTLALVLLVGEGPARWRLPVAGLLAWSGGVLAVGVRPGIWPGIAAAYGLVALLLLLRRPGGPGPAMARLAVATAAGVATLVALALVYPSVFADPAWVLRSVFSSANYRGESTPRHTAPVQVFSVVPTLLLLLSLTAWVRAARRARPRSWRLDVTSTRWLLLGAQALLIASLAIAKGSQLHGLRQMLFAMPAVAVLAVWALSRWIAAAQARREEPDAPVAARWGARVLVAAVALALLTPTAVQARLFPYSYGYASAFVDLSGAVTSNDYWRGSYRELAPSLTDDEFLVCSGEMIAAERTYARLTRDGGRSPVERSRDCRTDYLSPFGPFRSFDVPLDEPVGTTFLMASSGSTEAGRLCTDLDEVTRHRHLRVHRMSVLRRCQLVLLDLPGERTELTPEGVGSEFLMGGWTGNPAHPGVVLLDRRGDLGFALPELSDERPLTVSLTLDNDVPVEVAVDNEAVLEVEPGTGVRRVAVPAGWGGVVEGGLVITLRAAAAGEVRLREVQVDETSGGRR</sequence>
<feature type="transmembrane region" description="Helical" evidence="2">
    <location>
        <begin position="208"/>
        <end position="225"/>
    </location>
</feature>
<evidence type="ECO:0000256" key="2">
    <source>
        <dbReference type="SAM" id="Phobius"/>
    </source>
</evidence>
<keyword evidence="2" id="KW-1133">Transmembrane helix</keyword>
<evidence type="ECO:0000313" key="3">
    <source>
        <dbReference type="EMBL" id="GGD18296.1"/>
    </source>
</evidence>
<feature type="transmembrane region" description="Helical" evidence="2">
    <location>
        <begin position="185"/>
        <end position="201"/>
    </location>
</feature>
<keyword evidence="2" id="KW-0472">Membrane</keyword>
<feature type="transmembrane region" description="Helical" evidence="2">
    <location>
        <begin position="231"/>
        <end position="249"/>
    </location>
</feature>
<feature type="transmembrane region" description="Helical" evidence="2">
    <location>
        <begin position="161"/>
        <end position="179"/>
    </location>
</feature>
<proteinExistence type="predicted"/>
<organism evidence="3 4">
    <name type="scientific">Nocardioides daphniae</name>
    <dbReference type="NCBI Taxonomy" id="402297"/>
    <lineage>
        <taxon>Bacteria</taxon>
        <taxon>Bacillati</taxon>
        <taxon>Actinomycetota</taxon>
        <taxon>Actinomycetes</taxon>
        <taxon>Propionibacteriales</taxon>
        <taxon>Nocardioidaceae</taxon>
        <taxon>Nocardioides</taxon>
    </lineage>
</organism>